<accession>A0A286HMX2</accession>
<organism evidence="2 3">
    <name type="scientific">Hoeflea halophila</name>
    <dbReference type="NCBI Taxonomy" id="714899"/>
    <lineage>
        <taxon>Bacteria</taxon>
        <taxon>Pseudomonadati</taxon>
        <taxon>Pseudomonadota</taxon>
        <taxon>Alphaproteobacteria</taxon>
        <taxon>Hyphomicrobiales</taxon>
        <taxon>Rhizobiaceae</taxon>
        <taxon>Hoeflea</taxon>
    </lineage>
</organism>
<dbReference type="AlphaFoldDB" id="A0A286HMX2"/>
<evidence type="ECO:0000313" key="3">
    <source>
        <dbReference type="Proteomes" id="UP000219465"/>
    </source>
</evidence>
<feature type="region of interest" description="Disordered" evidence="1">
    <location>
        <begin position="140"/>
        <end position="181"/>
    </location>
</feature>
<reference evidence="3" key="1">
    <citation type="submission" date="2017-08" db="EMBL/GenBank/DDBJ databases">
        <authorList>
            <person name="Varghese N."/>
            <person name="Submissions S."/>
        </authorList>
    </citation>
    <scope>NUCLEOTIDE SEQUENCE [LARGE SCALE GENOMIC DNA]</scope>
    <source>
        <strain evidence="3">KCTC 23107</strain>
    </source>
</reference>
<evidence type="ECO:0000313" key="2">
    <source>
        <dbReference type="EMBL" id="SOE08504.1"/>
    </source>
</evidence>
<gene>
    <name evidence="2" type="ORF">SAMN05877838_0226</name>
</gene>
<feature type="compositionally biased region" description="Acidic residues" evidence="1">
    <location>
        <begin position="164"/>
        <end position="174"/>
    </location>
</feature>
<proteinExistence type="predicted"/>
<dbReference type="RefSeq" id="WP_097104210.1">
    <property type="nucleotide sequence ID" value="NZ_OCPC01000001.1"/>
</dbReference>
<dbReference type="Proteomes" id="UP000219465">
    <property type="component" value="Unassembled WGS sequence"/>
</dbReference>
<name>A0A286HMX2_9HYPH</name>
<evidence type="ECO:0000256" key="1">
    <source>
        <dbReference type="SAM" id="MobiDB-lite"/>
    </source>
</evidence>
<sequence length="181" mass="20450">MNTNYTTTPADGAVWTEKEMFQHFLNMTLKDYDAFGNIVNEYEPDTLLSSAGGYETLEDFLDQILDDFSEFEGPETRLDNMIMDMGAYISALRKVRAAFRSLKQHHIIIPPEPDETVDGATWEAWDRAAYEAEKNPRFRPVGLQPLADDSVDFVEPGDSPAPEPDFEDMTEADEESIRGVA</sequence>
<dbReference type="EMBL" id="OCPC01000001">
    <property type="protein sequence ID" value="SOE08504.1"/>
    <property type="molecule type" value="Genomic_DNA"/>
</dbReference>
<keyword evidence="3" id="KW-1185">Reference proteome</keyword>
<protein>
    <submittedName>
        <fullName evidence="2">Uncharacterized protein</fullName>
    </submittedName>
</protein>